<gene>
    <name evidence="2" type="primary">101895642</name>
    <name evidence="4" type="synonym">LOC101895642</name>
</gene>
<dbReference type="RefSeq" id="XP_005176212.1">
    <property type="nucleotide sequence ID" value="XM_005176155.2"/>
</dbReference>
<dbReference type="Pfam" id="PF16037">
    <property type="entry name" value="DUF4790"/>
    <property type="match status" value="1"/>
</dbReference>
<evidence type="ECO:0000313" key="4">
    <source>
        <dbReference type="RefSeq" id="XP_005176212.1"/>
    </source>
</evidence>
<feature type="region of interest" description="Disordered" evidence="1">
    <location>
        <begin position="1"/>
        <end position="33"/>
    </location>
</feature>
<keyword evidence="3" id="KW-1185">Reference proteome</keyword>
<proteinExistence type="predicted"/>
<dbReference type="OrthoDB" id="7675754at2759"/>
<organism evidence="2">
    <name type="scientific">Musca domestica</name>
    <name type="common">House fly</name>
    <dbReference type="NCBI Taxonomy" id="7370"/>
    <lineage>
        <taxon>Eukaryota</taxon>
        <taxon>Metazoa</taxon>
        <taxon>Ecdysozoa</taxon>
        <taxon>Arthropoda</taxon>
        <taxon>Hexapoda</taxon>
        <taxon>Insecta</taxon>
        <taxon>Pterygota</taxon>
        <taxon>Neoptera</taxon>
        <taxon>Endopterygota</taxon>
        <taxon>Diptera</taxon>
        <taxon>Brachycera</taxon>
        <taxon>Muscomorpha</taxon>
        <taxon>Muscoidea</taxon>
        <taxon>Muscidae</taxon>
        <taxon>Musca</taxon>
    </lineage>
</organism>
<feature type="compositionally biased region" description="Polar residues" evidence="1">
    <location>
        <begin position="8"/>
        <end position="20"/>
    </location>
</feature>
<name>A0A1I8MA15_MUSDO</name>
<reference evidence="4" key="2">
    <citation type="submission" date="2025-04" db="UniProtKB">
        <authorList>
            <consortium name="RefSeq"/>
        </authorList>
    </citation>
    <scope>IDENTIFICATION</scope>
    <source>
        <strain evidence="4">Aabys</strain>
    </source>
</reference>
<evidence type="ECO:0000313" key="2">
    <source>
        <dbReference type="EnsemblMetazoa" id="MDOA002752-PA"/>
    </source>
</evidence>
<dbReference type="eggNOG" id="ENOG502SDZC">
    <property type="taxonomic scope" value="Eukaryota"/>
</dbReference>
<dbReference type="VEuPathDB" id="VectorBase:MDOMA2_017070"/>
<dbReference type="AlphaFoldDB" id="A0A1I8MA15"/>
<dbReference type="VEuPathDB" id="VectorBase:MDOA002752"/>
<dbReference type="EnsemblMetazoa" id="MDOA002752-RA">
    <property type="protein sequence ID" value="MDOA002752-PA"/>
    <property type="gene ID" value="MDOA002752"/>
</dbReference>
<evidence type="ECO:0000313" key="3">
    <source>
        <dbReference type="Proteomes" id="UP001652621"/>
    </source>
</evidence>
<dbReference type="KEGG" id="mde:101895642"/>
<reference evidence="2" key="1">
    <citation type="submission" date="2020-05" db="UniProtKB">
        <authorList>
            <consortium name="EnsemblMetazoa"/>
        </authorList>
    </citation>
    <scope>IDENTIFICATION</scope>
    <source>
        <strain evidence="2">Aabys</strain>
    </source>
</reference>
<evidence type="ECO:0000256" key="1">
    <source>
        <dbReference type="SAM" id="MobiDB-lite"/>
    </source>
</evidence>
<sequence>MEGEKQSNENVSIDGSSQNSLRKKLSVGNSADEDKEPLADILKKVANSDYISDDVLKRYIGSKENLSSQELRILLRDSRDSIRRQCKDQFDYSNSPSFNQLKSPYPLICRERYRLTKKLYEHQLQSEIQQIINQQEKAFDAICFVRVMAITSLWPPLHTRRNVEHTHQHYFELTPKQRKRLSFIMGVDWSKT</sequence>
<protein>
    <submittedName>
        <fullName evidence="4">Uncharacterized protein LOC101895642</fullName>
    </submittedName>
</protein>
<dbReference type="GeneID" id="101895642"/>
<dbReference type="Proteomes" id="UP001652621">
    <property type="component" value="Unplaced"/>
</dbReference>
<dbReference type="InterPro" id="IPR032004">
    <property type="entry name" value="DUF4790"/>
</dbReference>
<accession>A0A1I8MA15</accession>